<protein>
    <submittedName>
        <fullName evidence="1">Uncharacterized protein</fullName>
    </submittedName>
</protein>
<evidence type="ECO:0000313" key="1">
    <source>
        <dbReference type="EMBL" id="QVD57560.1"/>
    </source>
</evidence>
<dbReference type="Proteomes" id="UP000676717">
    <property type="component" value="Segment"/>
</dbReference>
<name>A0A8E5KAN3_9CAUD</name>
<organism evidence="1 2">
    <name type="scientific">Staphylococcus phage PM56</name>
    <dbReference type="NCBI Taxonomy" id="2834980"/>
    <lineage>
        <taxon>Viruses</taxon>
        <taxon>Duplodnaviria</taxon>
        <taxon>Heunggongvirae</taxon>
        <taxon>Uroviricota</taxon>
        <taxon>Caudoviricetes</taxon>
        <taxon>Herelleviridae</taxon>
        <taxon>Twortvirinae</taxon>
        <taxon>Silviavirus</taxon>
        <taxon>Silviavirus remus</taxon>
    </lineage>
</organism>
<accession>A0A8E5KAN3</accession>
<gene>
    <name evidence="1" type="ORF">PM56_015</name>
</gene>
<dbReference type="EMBL" id="MW546071">
    <property type="protein sequence ID" value="QVD57560.1"/>
    <property type="molecule type" value="Genomic_DNA"/>
</dbReference>
<sequence length="130" mass="14994">MIIQKTYTCKELIEKYFNGYLKEGTYTGTSDGLDTYYLLLENNRMTIGYQVPLDASFIVEEEITNDTKLENCWVLLNSHAKELFMDNTGNVSINDCIEIYGDELLTVSILIDGTFINVWRNDDYFNRGGE</sequence>
<evidence type="ECO:0000313" key="2">
    <source>
        <dbReference type="Proteomes" id="UP000676717"/>
    </source>
</evidence>
<reference evidence="1" key="1">
    <citation type="journal article" date="2021" name="Pharmaceuticals (Basel)">
        <title>epsilon(2)-Phages Are Naturally Bred and Have a Vastly Improved Host Range in Staphylococcus aureus over Wild Type Phages.</title>
        <authorList>
            <person name="Saez Moreno D."/>
            <person name="Visram Z."/>
            <person name="Mutti M."/>
            <person name="Restrepo-Cordoba M."/>
            <person name="Hartmann S."/>
            <person name="Kremers A.I."/>
            <person name="Tisakova L."/>
            <person name="Schertler S."/>
            <person name="Wittmann J."/>
            <person name="Kalali B."/>
            <person name="Monecke S."/>
            <person name="Ehricht R."/>
            <person name="Resch G."/>
            <person name="Corsini L."/>
        </authorList>
    </citation>
    <scope>NUCLEOTIDE SEQUENCE</scope>
</reference>
<proteinExistence type="predicted"/>